<keyword evidence="4 14" id="KW-0378">Hydrolase</keyword>
<dbReference type="InterPro" id="IPR000212">
    <property type="entry name" value="DNA_helicase_UvrD/REP"/>
</dbReference>
<evidence type="ECO:0000256" key="2">
    <source>
        <dbReference type="ARBA" id="ARBA00022741"/>
    </source>
</evidence>
<comment type="catalytic activity">
    <reaction evidence="13">
        <text>ATP + H2O = ADP + phosphate + H(+)</text>
        <dbReference type="Rhea" id="RHEA:13065"/>
        <dbReference type="ChEBI" id="CHEBI:15377"/>
        <dbReference type="ChEBI" id="CHEBI:15378"/>
        <dbReference type="ChEBI" id="CHEBI:30616"/>
        <dbReference type="ChEBI" id="CHEBI:43474"/>
        <dbReference type="ChEBI" id="CHEBI:456216"/>
        <dbReference type="EC" id="5.6.2.4"/>
    </reaction>
</comment>
<dbReference type="GO" id="GO:0009314">
    <property type="term" value="P:response to radiation"/>
    <property type="evidence" value="ECO:0007669"/>
    <property type="project" value="UniProtKB-ARBA"/>
</dbReference>
<dbReference type="STRING" id="1137280.D777_02835"/>
<feature type="domain" description="UvrD-like helicase C-terminal" evidence="16">
    <location>
        <begin position="288"/>
        <end position="562"/>
    </location>
</feature>
<evidence type="ECO:0000256" key="14">
    <source>
        <dbReference type="PROSITE-ProRule" id="PRU00560"/>
    </source>
</evidence>
<dbReference type="Proteomes" id="UP000035057">
    <property type="component" value="Unassembled WGS sequence"/>
</dbReference>
<evidence type="ECO:0000256" key="10">
    <source>
        <dbReference type="ARBA" id="ARBA00034617"/>
    </source>
</evidence>
<name>A0A072N1Q2_9GAMM</name>
<keyword evidence="8" id="KW-0234">DNA repair</keyword>
<dbReference type="EC" id="5.6.2.4" evidence="11"/>
<evidence type="ECO:0000313" key="17">
    <source>
        <dbReference type="EMBL" id="KEF30893.1"/>
    </source>
</evidence>
<dbReference type="PROSITE" id="PS51198">
    <property type="entry name" value="UVRD_HELICASE_ATP_BIND"/>
    <property type="match status" value="1"/>
</dbReference>
<evidence type="ECO:0000256" key="6">
    <source>
        <dbReference type="ARBA" id="ARBA00022840"/>
    </source>
</evidence>
<feature type="domain" description="UvrD-like helicase ATP-binding" evidence="15">
    <location>
        <begin position="8"/>
        <end position="287"/>
    </location>
</feature>
<dbReference type="Pfam" id="PF00580">
    <property type="entry name" value="UvrD-helicase"/>
    <property type="match status" value="1"/>
</dbReference>
<organism evidence="17 18">
    <name type="scientific">Marinobacter nitratireducens</name>
    <dbReference type="NCBI Taxonomy" id="1137280"/>
    <lineage>
        <taxon>Bacteria</taxon>
        <taxon>Pseudomonadati</taxon>
        <taxon>Pseudomonadota</taxon>
        <taxon>Gammaproteobacteria</taxon>
        <taxon>Pseudomonadales</taxon>
        <taxon>Marinobacteraceae</taxon>
        <taxon>Marinobacter</taxon>
    </lineage>
</organism>
<dbReference type="GO" id="GO:0005829">
    <property type="term" value="C:cytosol"/>
    <property type="evidence" value="ECO:0007669"/>
    <property type="project" value="TreeGrafter"/>
</dbReference>
<evidence type="ECO:0000256" key="8">
    <source>
        <dbReference type="ARBA" id="ARBA00023204"/>
    </source>
</evidence>
<keyword evidence="2 14" id="KW-0547">Nucleotide-binding</keyword>
<keyword evidence="18" id="KW-1185">Reference proteome</keyword>
<dbReference type="Pfam" id="PF21196">
    <property type="entry name" value="PcrA_UvrD_tudor"/>
    <property type="match status" value="1"/>
</dbReference>
<gene>
    <name evidence="17" type="ORF">D777_02835</name>
</gene>
<dbReference type="GO" id="GO:0016887">
    <property type="term" value="F:ATP hydrolysis activity"/>
    <property type="evidence" value="ECO:0007669"/>
    <property type="project" value="RHEA"/>
</dbReference>
<evidence type="ECO:0000256" key="3">
    <source>
        <dbReference type="ARBA" id="ARBA00022763"/>
    </source>
</evidence>
<accession>A0A072N1Q2</accession>
<dbReference type="GO" id="GO:0005524">
    <property type="term" value="F:ATP binding"/>
    <property type="evidence" value="ECO:0007669"/>
    <property type="project" value="UniProtKB-UniRule"/>
</dbReference>
<dbReference type="GO" id="GO:0033202">
    <property type="term" value="C:DNA helicase complex"/>
    <property type="evidence" value="ECO:0007669"/>
    <property type="project" value="TreeGrafter"/>
</dbReference>
<feature type="binding site" evidence="14">
    <location>
        <begin position="29"/>
        <end position="36"/>
    </location>
    <ligand>
        <name>ATP</name>
        <dbReference type="ChEBI" id="CHEBI:30616"/>
    </ligand>
</feature>
<comment type="catalytic activity">
    <reaction evidence="10">
        <text>Couples ATP hydrolysis with the unwinding of duplex DNA by translocating in the 3'-5' direction.</text>
        <dbReference type="EC" id="5.6.2.4"/>
    </reaction>
</comment>
<dbReference type="EMBL" id="ANIE01000007">
    <property type="protein sequence ID" value="KEF30893.1"/>
    <property type="molecule type" value="Genomic_DNA"/>
</dbReference>
<sequence>MDVSHIIDPLNDAQREAVTAQNDHLLVLAGAGSGKTRVLVHRIAWLMTVDRVPPTGILAVTFTNKAAKEMRYRIEQMMQIPARGLWFGTFHGIAHRLLRSHWQDAGLPENFQVLDSDDQLRLIKRVMRENQIDESRWPPKQAQWFINSQKDEGLRADHIQDNPGDHFTSTMLKIYRQYEQLCQQGGLVDFGELLLRSHELWLHRPELLAHYQKRFQHILVDEFQDTNTIQYAWLQVLASNRVPLTVVGDDDQSIYGWRGAKIENIQQYQRDFPNARLVRLEQNYRSTQTILKAANAVIANNQGRLGKQLWTDGPEGEPISLYAAFNEQDEANYIADSISAWVQEGNLRSETAILYRSNAQSRVLEEALMRQGIPYRVYGGLRFYDRQEIRNALAYLRLVHYRRDDAAFERVVNVPTRGIGAKSLGELREYATAQSISLWESAERLLEAGQVKGRAKTGLQSFIGMIESLSELVDDSSLHGLMKQTIEMSGLKDYHASEKGEKGQARVENLEELVNALSDFEVEDGVDPLSEFIAQAALDAGESQAEAHEDSVQLMTLHSAKGLEFPMVFLAGVEEGLFPHGMSLEEPGRMEEERRLAYVGITRAMKKLVLTYAESRRLYGQEKFNALSRFVREIPADCVQEVRLRNTVTRPAMVERPNESMFSQDSAQQAGFSLGQRVRHPKFGEGIVMNCEGSGHHTRVQVNFDDGPKWLVLAYAPLEAC</sequence>
<dbReference type="GO" id="GO:0043138">
    <property type="term" value="F:3'-5' DNA helicase activity"/>
    <property type="evidence" value="ECO:0007669"/>
    <property type="project" value="UniProtKB-EC"/>
</dbReference>
<dbReference type="Gene3D" id="3.40.50.300">
    <property type="entry name" value="P-loop containing nucleotide triphosphate hydrolases"/>
    <property type="match status" value="2"/>
</dbReference>
<evidence type="ECO:0000256" key="13">
    <source>
        <dbReference type="ARBA" id="ARBA00048988"/>
    </source>
</evidence>
<keyword evidence="9" id="KW-0413">Isomerase</keyword>
<evidence type="ECO:0000256" key="5">
    <source>
        <dbReference type="ARBA" id="ARBA00022806"/>
    </source>
</evidence>
<dbReference type="Pfam" id="PF13361">
    <property type="entry name" value="UvrD_C"/>
    <property type="match status" value="1"/>
</dbReference>
<dbReference type="RefSeq" id="WP_036132935.1">
    <property type="nucleotide sequence ID" value="NZ_ANIE01000007.1"/>
</dbReference>
<evidence type="ECO:0000256" key="1">
    <source>
        <dbReference type="ARBA" id="ARBA00009922"/>
    </source>
</evidence>
<evidence type="ECO:0000256" key="12">
    <source>
        <dbReference type="ARBA" id="ARBA00034923"/>
    </source>
</evidence>
<dbReference type="FunFam" id="1.10.10.160:FF:000001">
    <property type="entry name" value="ATP-dependent DNA helicase"/>
    <property type="match status" value="1"/>
</dbReference>
<evidence type="ECO:0000256" key="4">
    <source>
        <dbReference type="ARBA" id="ARBA00022801"/>
    </source>
</evidence>
<dbReference type="InterPro" id="IPR027417">
    <property type="entry name" value="P-loop_NTPase"/>
</dbReference>
<dbReference type="CDD" id="cd18807">
    <property type="entry name" value="SF1_C_UvrD"/>
    <property type="match status" value="1"/>
</dbReference>
<dbReference type="InterPro" id="IPR014017">
    <property type="entry name" value="DNA_helicase_UvrD-like_C"/>
</dbReference>
<comment type="caution">
    <text evidence="17">The sequence shown here is derived from an EMBL/GenBank/DDBJ whole genome shotgun (WGS) entry which is preliminary data.</text>
</comment>
<dbReference type="Gene3D" id="1.10.10.160">
    <property type="match status" value="1"/>
</dbReference>
<dbReference type="PANTHER" id="PTHR11070">
    <property type="entry name" value="UVRD / RECB / PCRA DNA HELICASE FAMILY MEMBER"/>
    <property type="match status" value="1"/>
</dbReference>
<evidence type="ECO:0000256" key="9">
    <source>
        <dbReference type="ARBA" id="ARBA00023235"/>
    </source>
</evidence>
<dbReference type="NCBIfam" id="NF008743">
    <property type="entry name" value="PRK11773.1"/>
    <property type="match status" value="1"/>
</dbReference>
<keyword evidence="3" id="KW-0227">DNA damage</keyword>
<keyword evidence="6 14" id="KW-0067">ATP-binding</keyword>
<evidence type="ECO:0000256" key="7">
    <source>
        <dbReference type="ARBA" id="ARBA00023125"/>
    </source>
</evidence>
<dbReference type="PANTHER" id="PTHR11070:SF2">
    <property type="entry name" value="ATP-DEPENDENT DNA HELICASE SRS2"/>
    <property type="match status" value="1"/>
</dbReference>
<dbReference type="GO" id="GO:0003677">
    <property type="term" value="F:DNA binding"/>
    <property type="evidence" value="ECO:0007669"/>
    <property type="project" value="UniProtKB-KW"/>
</dbReference>
<dbReference type="SUPFAM" id="SSF52540">
    <property type="entry name" value="P-loop containing nucleoside triphosphate hydrolases"/>
    <property type="match status" value="1"/>
</dbReference>
<dbReference type="InterPro" id="IPR013986">
    <property type="entry name" value="DExx_box_DNA_helicase_dom_sf"/>
</dbReference>
<keyword evidence="5 14" id="KW-0347">Helicase</keyword>
<keyword evidence="7" id="KW-0238">DNA-binding</keyword>
<dbReference type="AlphaFoldDB" id="A0A072N1Q2"/>
<comment type="similarity">
    <text evidence="1">Belongs to the helicase family. UvrD subfamily.</text>
</comment>
<evidence type="ECO:0000259" key="16">
    <source>
        <dbReference type="PROSITE" id="PS51217"/>
    </source>
</evidence>
<dbReference type="Gene3D" id="1.10.486.10">
    <property type="entry name" value="PCRA, domain 4"/>
    <property type="match status" value="1"/>
</dbReference>
<dbReference type="PATRIC" id="fig|1137280.3.peg.2653"/>
<evidence type="ECO:0000256" key="11">
    <source>
        <dbReference type="ARBA" id="ARBA00034808"/>
    </source>
</evidence>
<dbReference type="CDD" id="cd17932">
    <property type="entry name" value="DEXQc_UvrD"/>
    <property type="match status" value="1"/>
</dbReference>
<dbReference type="GO" id="GO:0000725">
    <property type="term" value="P:recombinational repair"/>
    <property type="evidence" value="ECO:0007669"/>
    <property type="project" value="TreeGrafter"/>
</dbReference>
<dbReference type="FunFam" id="3.40.50.300:FF:001201">
    <property type="entry name" value="ATP-dependent DNA helicase UvrD2"/>
    <property type="match status" value="1"/>
</dbReference>
<proteinExistence type="inferred from homology"/>
<evidence type="ECO:0000313" key="18">
    <source>
        <dbReference type="Proteomes" id="UP000035057"/>
    </source>
</evidence>
<dbReference type="InterPro" id="IPR014016">
    <property type="entry name" value="UvrD-like_ATP-bd"/>
</dbReference>
<reference evidence="17 18" key="1">
    <citation type="submission" date="2012-12" db="EMBL/GenBank/DDBJ databases">
        <title>Genome assembly of Marinobacter sp. AK21.</title>
        <authorList>
            <person name="Khatri I."/>
            <person name="Kumar R."/>
            <person name="Vaidya B."/>
            <person name="Subramanian S."/>
            <person name="Pinnaka A."/>
        </authorList>
    </citation>
    <scope>NUCLEOTIDE SEQUENCE [LARGE SCALE GENOMIC DNA]</scope>
    <source>
        <strain evidence="17 18">AK21</strain>
    </source>
</reference>
<protein>
    <recommendedName>
        <fullName evidence="11">DNA 3'-5' helicase</fullName>
        <ecNumber evidence="11">5.6.2.4</ecNumber>
    </recommendedName>
    <alternativeName>
        <fullName evidence="12">DNA 3'-5' helicase II</fullName>
    </alternativeName>
</protein>
<dbReference type="OrthoDB" id="9806690at2"/>
<dbReference type="PROSITE" id="PS51217">
    <property type="entry name" value="UVRD_HELICASE_CTER"/>
    <property type="match status" value="1"/>
</dbReference>
<evidence type="ECO:0000259" key="15">
    <source>
        <dbReference type="PROSITE" id="PS51198"/>
    </source>
</evidence>